<gene>
    <name evidence="4" type="ORF">C5167_040882</name>
</gene>
<feature type="transmembrane region" description="Helical" evidence="2">
    <location>
        <begin position="681"/>
        <end position="702"/>
    </location>
</feature>
<dbReference type="Pfam" id="PF12796">
    <property type="entry name" value="Ank_2"/>
    <property type="match status" value="1"/>
</dbReference>
<dbReference type="InterPro" id="IPR036770">
    <property type="entry name" value="Ankyrin_rpt-contain_sf"/>
</dbReference>
<keyword evidence="2" id="KW-0472">Membrane</keyword>
<dbReference type="Proteomes" id="UP000316621">
    <property type="component" value="Chromosome 1"/>
</dbReference>
<dbReference type="AlphaFoldDB" id="A0A4Y7IKF3"/>
<organism evidence="4 5">
    <name type="scientific">Papaver somniferum</name>
    <name type="common">Opium poppy</name>
    <dbReference type="NCBI Taxonomy" id="3469"/>
    <lineage>
        <taxon>Eukaryota</taxon>
        <taxon>Viridiplantae</taxon>
        <taxon>Streptophyta</taxon>
        <taxon>Embryophyta</taxon>
        <taxon>Tracheophyta</taxon>
        <taxon>Spermatophyta</taxon>
        <taxon>Magnoliopsida</taxon>
        <taxon>Ranunculales</taxon>
        <taxon>Papaveraceae</taxon>
        <taxon>Papaveroideae</taxon>
        <taxon>Papaver</taxon>
    </lineage>
</organism>
<keyword evidence="2" id="KW-1133">Transmembrane helix</keyword>
<feature type="repeat" description="ANK" evidence="1">
    <location>
        <begin position="187"/>
        <end position="219"/>
    </location>
</feature>
<keyword evidence="2" id="KW-0812">Transmembrane</keyword>
<dbReference type="Pfam" id="PF13962">
    <property type="entry name" value="PGG"/>
    <property type="match status" value="1"/>
</dbReference>
<evidence type="ECO:0000256" key="2">
    <source>
        <dbReference type="SAM" id="Phobius"/>
    </source>
</evidence>
<reference evidence="4 5" key="1">
    <citation type="journal article" date="2018" name="Science">
        <title>The opium poppy genome and morphinan production.</title>
        <authorList>
            <person name="Guo L."/>
            <person name="Winzer T."/>
            <person name="Yang X."/>
            <person name="Li Y."/>
            <person name="Ning Z."/>
            <person name="He Z."/>
            <person name="Teodor R."/>
            <person name="Lu Y."/>
            <person name="Bowser T.A."/>
            <person name="Graham I.A."/>
            <person name="Ye K."/>
        </authorList>
    </citation>
    <scope>NUCLEOTIDE SEQUENCE [LARGE SCALE GENOMIC DNA]</scope>
    <source>
        <strain evidence="5">cv. HN1</strain>
        <tissue evidence="4">Leaves</tissue>
    </source>
</reference>
<dbReference type="SUPFAM" id="SSF48403">
    <property type="entry name" value="Ankyrin repeat"/>
    <property type="match status" value="1"/>
</dbReference>
<dbReference type="Gramene" id="RZC47939">
    <property type="protein sequence ID" value="RZC47939"/>
    <property type="gene ID" value="C5167_040882"/>
</dbReference>
<dbReference type="PROSITE" id="PS50088">
    <property type="entry name" value="ANK_REPEAT"/>
    <property type="match status" value="1"/>
</dbReference>
<proteinExistence type="predicted"/>
<dbReference type="PANTHER" id="PTHR24177">
    <property type="entry name" value="CASKIN"/>
    <property type="match status" value="1"/>
</dbReference>
<sequence>MQTLDKNSKFVEKVDIIDDDDLGNLELFREQNLAILPQSDCEEDEATLESSEEEPDHQDRYIDNKSTQEDIEEDIMNEVLHPLLTPQLSTVSDSTGISKMGSPNLQPNSSTHVALSKYLPLYRAAETGNWTRAKELFEKDPGSLSAVITTESDTALLVAVDKKKWIFSEELIKLMPPEPLELQESVFGSTALHIAAREGNKKIAEAIVNKNPNVTQIRNKQDEVPLCTATLSASRGQKEIIEYLCCVTRDEEPSPFSGPEGASLLCDLIKANFYDIALFLFRRYPKLVIEKTKNLQILPLEAVAKRPFAFRSGSKLKFWQRSIYSLIQVDMSIPSRYGTMGDVENPSECLMVDGGIFAEFLTNIHNHLITRVPCIKELYAQKLVHEEAATLVKDMIAQLKRMTTKTQALSFFENSSILKTAIKDGTTEIVEECLFRFPDLMWIQTNNQTLIQIAIEERNEKILNLICETSDEDDKNELLSRGDTHGNGVLHFAAKLASSTQLSFISGAAFQMQREMQFFKGMEKMVGKTNRLVRNKDGNTAQYLFTKEHDKLRKDGEEWMKGTSSSCMVVAALIATVVFAAAFTVPGGNFSDGSDSNKGIPIFLNNIPFLVFAVADALALFSSITSVLMFLAILTSRYAEEDFLTSLPTKLIIGLGTLFFSIAATMVAFGATLSIVLGHKLAWILIPITLFGCVPVTLFALLQSPLLVEMVSSTYWPSTFRNQ</sequence>
<feature type="transmembrane region" description="Helical" evidence="2">
    <location>
        <begin position="607"/>
        <end position="631"/>
    </location>
</feature>
<dbReference type="SMART" id="SM00248">
    <property type="entry name" value="ANK"/>
    <property type="match status" value="5"/>
</dbReference>
<dbReference type="EMBL" id="CM010715">
    <property type="protein sequence ID" value="RZC47939.1"/>
    <property type="molecule type" value="Genomic_DNA"/>
</dbReference>
<dbReference type="InterPro" id="IPR002110">
    <property type="entry name" value="Ankyrin_rpt"/>
</dbReference>
<feature type="transmembrane region" description="Helical" evidence="2">
    <location>
        <begin position="567"/>
        <end position="587"/>
    </location>
</feature>
<evidence type="ECO:0000313" key="4">
    <source>
        <dbReference type="EMBL" id="RZC47939.1"/>
    </source>
</evidence>
<dbReference type="Gene3D" id="1.25.40.20">
    <property type="entry name" value="Ankyrin repeat-containing domain"/>
    <property type="match status" value="2"/>
</dbReference>
<accession>A0A4Y7IKF3</accession>
<dbReference type="PANTHER" id="PTHR24177:SF365">
    <property type="entry name" value="ANKYRIN REPEAT-CONTAINING PROTEIN NPR4-LIKE ISOFORM X1"/>
    <property type="match status" value="1"/>
</dbReference>
<dbReference type="GO" id="GO:0016020">
    <property type="term" value="C:membrane"/>
    <property type="evidence" value="ECO:0007669"/>
    <property type="project" value="TreeGrafter"/>
</dbReference>
<keyword evidence="5" id="KW-1185">Reference proteome</keyword>
<feature type="transmembrane region" description="Helical" evidence="2">
    <location>
        <begin position="651"/>
        <end position="675"/>
    </location>
</feature>
<name>A0A4Y7IKF3_PAPSO</name>
<evidence type="ECO:0000259" key="3">
    <source>
        <dbReference type="Pfam" id="PF13962"/>
    </source>
</evidence>
<dbReference type="OMA" id="WIDNTET"/>
<dbReference type="PROSITE" id="PS50297">
    <property type="entry name" value="ANK_REP_REGION"/>
    <property type="match status" value="1"/>
</dbReference>
<keyword evidence="1" id="KW-0040">ANK repeat</keyword>
<protein>
    <recommendedName>
        <fullName evidence="3">PGG domain-containing protein</fullName>
    </recommendedName>
</protein>
<evidence type="ECO:0000313" key="5">
    <source>
        <dbReference type="Proteomes" id="UP000316621"/>
    </source>
</evidence>
<dbReference type="InterPro" id="IPR026961">
    <property type="entry name" value="PGG_dom"/>
</dbReference>
<feature type="domain" description="PGG" evidence="3">
    <location>
        <begin position="557"/>
        <end position="675"/>
    </location>
</feature>
<evidence type="ECO:0000256" key="1">
    <source>
        <dbReference type="PROSITE-ProRule" id="PRU00023"/>
    </source>
</evidence>